<dbReference type="SUPFAM" id="SSF81891">
    <property type="entry name" value="Poly A polymerase C-terminal region-like"/>
    <property type="match status" value="1"/>
</dbReference>
<dbReference type="STRING" id="391625.PPSIR1_28043"/>
<dbReference type="Proteomes" id="UP000005801">
    <property type="component" value="Unassembled WGS sequence"/>
</dbReference>
<dbReference type="PANTHER" id="PTHR43051:SF1">
    <property type="entry name" value="POLYNUCLEOTIDE ADENYLYLTRANSFERASE FAMILY PROTEIN"/>
    <property type="match status" value="1"/>
</dbReference>
<evidence type="ECO:0000256" key="5">
    <source>
        <dbReference type="ARBA" id="ARBA00022884"/>
    </source>
</evidence>
<keyword evidence="2 7" id="KW-0808">Transferase</keyword>
<dbReference type="InterPro" id="IPR032828">
    <property type="entry name" value="PolyA_RNA-bd"/>
</dbReference>
<feature type="region of interest" description="Disordered" evidence="9">
    <location>
        <begin position="116"/>
        <end position="138"/>
    </location>
</feature>
<feature type="domain" description="Poly A polymerase head" evidence="10">
    <location>
        <begin position="54"/>
        <end position="192"/>
    </location>
</feature>
<evidence type="ECO:0000259" key="12">
    <source>
        <dbReference type="Pfam" id="PF12627"/>
    </source>
</evidence>
<dbReference type="CDD" id="cd05398">
    <property type="entry name" value="NT_ClassII-CCAase"/>
    <property type="match status" value="1"/>
</dbReference>
<accession>A6FZN1</accession>
<comment type="similarity">
    <text evidence="7 8">Belongs to the tRNA nucleotidyltransferase/poly(A) polymerase family.</text>
</comment>
<name>A6FZN1_9BACT</name>
<reference evidence="13 14" key="1">
    <citation type="submission" date="2007-06" db="EMBL/GenBank/DDBJ databases">
        <authorList>
            <person name="Shimkets L."/>
            <person name="Ferriera S."/>
            <person name="Johnson J."/>
            <person name="Kravitz S."/>
            <person name="Beeson K."/>
            <person name="Sutton G."/>
            <person name="Rogers Y.-H."/>
            <person name="Friedman R."/>
            <person name="Frazier M."/>
            <person name="Venter J.C."/>
        </authorList>
    </citation>
    <scope>NUCLEOTIDE SEQUENCE [LARGE SCALE GENOMIC DNA]</scope>
    <source>
        <strain evidence="13 14">SIR-1</strain>
    </source>
</reference>
<dbReference type="InterPro" id="IPR043519">
    <property type="entry name" value="NT_sf"/>
</dbReference>
<dbReference type="NCBIfam" id="TIGR01942">
    <property type="entry name" value="pcnB"/>
    <property type="match status" value="1"/>
</dbReference>
<evidence type="ECO:0000256" key="8">
    <source>
        <dbReference type="RuleBase" id="RU003953"/>
    </source>
</evidence>
<feature type="active site" evidence="7">
    <location>
        <position position="161"/>
    </location>
</feature>
<dbReference type="InterPro" id="IPR052191">
    <property type="entry name" value="tRNA_ntf/polyA_polymerase_I"/>
</dbReference>
<comment type="caution">
    <text evidence="13">The sequence shown here is derived from an EMBL/GenBank/DDBJ whole genome shotgun (WGS) entry which is preliminary data.</text>
</comment>
<evidence type="ECO:0000256" key="1">
    <source>
        <dbReference type="ARBA" id="ARBA00022664"/>
    </source>
</evidence>
<evidence type="ECO:0000256" key="2">
    <source>
        <dbReference type="ARBA" id="ARBA00022679"/>
    </source>
</evidence>
<evidence type="ECO:0000259" key="11">
    <source>
        <dbReference type="Pfam" id="PF12626"/>
    </source>
</evidence>
<dbReference type="InterPro" id="IPR025866">
    <property type="entry name" value="PolyA_pol_arg_C_dom"/>
</dbReference>
<dbReference type="Gene3D" id="1.10.3090.10">
    <property type="entry name" value="cca-adding enzyme, domain 2"/>
    <property type="match status" value="1"/>
</dbReference>
<evidence type="ECO:0000256" key="7">
    <source>
        <dbReference type="HAMAP-Rule" id="MF_00957"/>
    </source>
</evidence>
<dbReference type="AlphaFoldDB" id="A6FZN1"/>
<comment type="function">
    <text evidence="7">Adds poly(A) tail to the 3' end of many RNAs, which usually targets these RNAs for decay. Plays a significant role in the global control of gene expression, through influencing the rate of transcript degradation, and in the general RNA quality control.</text>
</comment>
<feature type="domain" description="Polymerase A arginine-rich C-terminal" evidence="11">
    <location>
        <begin position="353"/>
        <end position="460"/>
    </location>
</feature>
<dbReference type="Gene3D" id="3.30.460.10">
    <property type="entry name" value="Beta Polymerase, domain 2"/>
    <property type="match status" value="1"/>
</dbReference>
<keyword evidence="1 7" id="KW-0507">mRNA processing</keyword>
<keyword evidence="4 7" id="KW-0067">ATP-binding</keyword>
<dbReference type="GO" id="GO:0043633">
    <property type="term" value="P:polyadenylation-dependent RNA catabolic process"/>
    <property type="evidence" value="ECO:0007669"/>
    <property type="project" value="InterPro"/>
</dbReference>
<keyword evidence="5 7" id="KW-0694">RNA-binding</keyword>
<keyword evidence="3 7" id="KW-0547">Nucleotide-binding</keyword>
<keyword evidence="14" id="KW-1185">Reference proteome</keyword>
<protein>
    <recommendedName>
        <fullName evidence="7">Poly(A) polymerase I</fullName>
        <shortName evidence="7">PAP I</shortName>
        <ecNumber evidence="7">2.7.7.19</ecNumber>
    </recommendedName>
</protein>
<feature type="region of interest" description="Disordered" evidence="9">
    <location>
        <begin position="1"/>
        <end position="29"/>
    </location>
</feature>
<dbReference type="Pfam" id="PF12626">
    <property type="entry name" value="PolyA_pol_arg_C"/>
    <property type="match status" value="1"/>
</dbReference>
<sequence>MIDDGQTVTEQGHSSSTTAAEDVGTPPARALEARDIDKDALKVVRKLLAANHEAYLVGGCVRDLYLNRKPKDFDVATSARPEQIRRVFRNSRIIGRRFKLAHVFFGSKIIETSTFRTNPKEEEHAATSEGDAAAEGGGGGDLLITHDNSWGDIKDDARRRDFTINGLFYDIERRAIVDFVDGVRDLDRGIIRTIGEPEVRFREDPVRMIRAIKFAARLDFTVEMDSWQALLRCAPDIARCSRARLVEELYKLLRGGSSRRAFELMIQAELFQHIWPDYIALYDASGGLHRPSRKDPPDLPSALFWRYLAALDDYVLETGQTPSNGVIQAILFAPLLHGQLLEANRAELDALIEDTMTPPCAALGVARRDRELARQIYMAHRRMIQPRGGKRSRRKNSLVQRQYFHDALLFLGFSVETREFDGDSALEHWRRLALQSAAPAPKSNGEGGGGDKKRPRKRRRGGRGRRKSKSSGDKARASEGPAASES</sequence>
<dbReference type="Pfam" id="PF12627">
    <property type="entry name" value="PolyA_pol_RNAbd"/>
    <property type="match status" value="1"/>
</dbReference>
<keyword evidence="6 7" id="KW-0804">Transcription</keyword>
<dbReference type="GO" id="GO:0005524">
    <property type="term" value="F:ATP binding"/>
    <property type="evidence" value="ECO:0007669"/>
    <property type="project" value="UniProtKB-UniRule"/>
</dbReference>
<evidence type="ECO:0000259" key="10">
    <source>
        <dbReference type="Pfam" id="PF01743"/>
    </source>
</evidence>
<evidence type="ECO:0000256" key="9">
    <source>
        <dbReference type="SAM" id="MobiDB-lite"/>
    </source>
</evidence>
<dbReference type="PANTHER" id="PTHR43051">
    <property type="entry name" value="POLYNUCLEOTIDE ADENYLYLTRANSFERASE FAMILY PROTEIN"/>
    <property type="match status" value="1"/>
</dbReference>
<dbReference type="EC" id="2.7.7.19" evidence="7"/>
<gene>
    <name evidence="7" type="primary">pcnB</name>
    <name evidence="13" type="ORF">PPSIR1_28043</name>
</gene>
<feature type="active site" evidence="7">
    <location>
        <position position="74"/>
    </location>
</feature>
<comment type="catalytic activity">
    <reaction evidence="7">
        <text>RNA(n) + ATP = RNA(n)-3'-adenine ribonucleotide + diphosphate</text>
        <dbReference type="Rhea" id="RHEA:11332"/>
        <dbReference type="Rhea" id="RHEA-COMP:14527"/>
        <dbReference type="Rhea" id="RHEA-COMP:17347"/>
        <dbReference type="ChEBI" id="CHEBI:30616"/>
        <dbReference type="ChEBI" id="CHEBI:33019"/>
        <dbReference type="ChEBI" id="CHEBI:140395"/>
        <dbReference type="ChEBI" id="CHEBI:173115"/>
        <dbReference type="EC" id="2.7.7.19"/>
    </reaction>
</comment>
<dbReference type="HAMAP" id="MF_00957">
    <property type="entry name" value="PolyA_pol"/>
    <property type="match status" value="1"/>
</dbReference>
<proteinExistence type="inferred from homology"/>
<evidence type="ECO:0000313" key="13">
    <source>
        <dbReference type="EMBL" id="EDM80837.1"/>
    </source>
</evidence>
<dbReference type="Pfam" id="PF01743">
    <property type="entry name" value="PolyA_pol"/>
    <property type="match status" value="1"/>
</dbReference>
<dbReference type="InterPro" id="IPR002646">
    <property type="entry name" value="PolA_pol_head_dom"/>
</dbReference>
<feature type="active site" evidence="7">
    <location>
        <position position="72"/>
    </location>
</feature>
<dbReference type="EMBL" id="ABCS01000007">
    <property type="protein sequence ID" value="EDM80837.1"/>
    <property type="molecule type" value="Genomic_DNA"/>
</dbReference>
<dbReference type="eggNOG" id="COG0617">
    <property type="taxonomic scope" value="Bacteria"/>
</dbReference>
<feature type="region of interest" description="Disordered" evidence="9">
    <location>
        <begin position="435"/>
        <end position="486"/>
    </location>
</feature>
<evidence type="ECO:0000256" key="6">
    <source>
        <dbReference type="ARBA" id="ARBA00023163"/>
    </source>
</evidence>
<dbReference type="InterPro" id="IPR010206">
    <property type="entry name" value="PolA_pol_I"/>
</dbReference>
<feature type="domain" description="tRNA nucleotidyltransferase/poly(A) polymerase RNA and SrmB- binding" evidence="12">
    <location>
        <begin position="219"/>
        <end position="278"/>
    </location>
</feature>
<organism evidence="13 14">
    <name type="scientific">Plesiocystis pacifica SIR-1</name>
    <dbReference type="NCBI Taxonomy" id="391625"/>
    <lineage>
        <taxon>Bacteria</taxon>
        <taxon>Pseudomonadati</taxon>
        <taxon>Myxococcota</taxon>
        <taxon>Polyangia</taxon>
        <taxon>Nannocystales</taxon>
        <taxon>Nannocystaceae</taxon>
        <taxon>Plesiocystis</taxon>
    </lineage>
</organism>
<evidence type="ECO:0000256" key="3">
    <source>
        <dbReference type="ARBA" id="ARBA00022741"/>
    </source>
</evidence>
<evidence type="ECO:0000256" key="4">
    <source>
        <dbReference type="ARBA" id="ARBA00022840"/>
    </source>
</evidence>
<dbReference type="GO" id="GO:0006397">
    <property type="term" value="P:mRNA processing"/>
    <property type="evidence" value="ECO:0007669"/>
    <property type="project" value="UniProtKB-KW"/>
</dbReference>
<dbReference type="GO" id="GO:1990817">
    <property type="term" value="F:poly(A) RNA polymerase activity"/>
    <property type="evidence" value="ECO:0007669"/>
    <property type="project" value="UniProtKB-UniRule"/>
</dbReference>
<feature type="compositionally biased region" description="Polar residues" evidence="9">
    <location>
        <begin position="1"/>
        <end position="19"/>
    </location>
</feature>
<feature type="compositionally biased region" description="Basic residues" evidence="9">
    <location>
        <begin position="453"/>
        <end position="469"/>
    </location>
</feature>
<evidence type="ECO:0000313" key="14">
    <source>
        <dbReference type="Proteomes" id="UP000005801"/>
    </source>
</evidence>
<dbReference type="GO" id="GO:0003723">
    <property type="term" value="F:RNA binding"/>
    <property type="evidence" value="ECO:0007669"/>
    <property type="project" value="UniProtKB-UniRule"/>
</dbReference>
<dbReference type="SUPFAM" id="SSF81301">
    <property type="entry name" value="Nucleotidyltransferase"/>
    <property type="match status" value="1"/>
</dbReference>